<protein>
    <submittedName>
        <fullName evidence="1">Uncharacterized protein</fullName>
    </submittedName>
</protein>
<dbReference type="AlphaFoldDB" id="A0A183MIQ6"/>
<name>A0A183MIQ6_9TREM</name>
<dbReference type="Proteomes" id="UP000277204">
    <property type="component" value="Unassembled WGS sequence"/>
</dbReference>
<gene>
    <name evidence="1" type="ORF">SMRZ_LOCUS15931</name>
</gene>
<dbReference type="EMBL" id="UZAI01017028">
    <property type="protein sequence ID" value="VDP19512.1"/>
    <property type="molecule type" value="Genomic_DNA"/>
</dbReference>
<organism evidence="1 2">
    <name type="scientific">Schistosoma margrebowiei</name>
    <dbReference type="NCBI Taxonomy" id="48269"/>
    <lineage>
        <taxon>Eukaryota</taxon>
        <taxon>Metazoa</taxon>
        <taxon>Spiralia</taxon>
        <taxon>Lophotrochozoa</taxon>
        <taxon>Platyhelminthes</taxon>
        <taxon>Trematoda</taxon>
        <taxon>Digenea</taxon>
        <taxon>Strigeidida</taxon>
        <taxon>Schistosomatoidea</taxon>
        <taxon>Schistosomatidae</taxon>
        <taxon>Schistosoma</taxon>
    </lineage>
</organism>
<accession>A0A183MIQ6</accession>
<proteinExistence type="predicted"/>
<evidence type="ECO:0000313" key="2">
    <source>
        <dbReference type="Proteomes" id="UP000277204"/>
    </source>
</evidence>
<evidence type="ECO:0000313" key="1">
    <source>
        <dbReference type="EMBL" id="VDP19512.1"/>
    </source>
</evidence>
<keyword evidence="2" id="KW-1185">Reference proteome</keyword>
<sequence length="70" mass="7706">MVVEGSQQEILDIGFVLLSTRQQAAPQFPQDYRYALQTINDVDSDGDDDDVVVVFVVVVVVDDDDDDDGS</sequence>
<reference evidence="1 2" key="1">
    <citation type="submission" date="2018-11" db="EMBL/GenBank/DDBJ databases">
        <authorList>
            <consortium name="Pathogen Informatics"/>
        </authorList>
    </citation>
    <scope>NUCLEOTIDE SEQUENCE [LARGE SCALE GENOMIC DNA]</scope>
    <source>
        <strain evidence="1 2">Zambia</strain>
    </source>
</reference>